<dbReference type="RefSeq" id="WP_290234334.1">
    <property type="nucleotide sequence ID" value="NZ_JAUFPZ010000002.1"/>
</dbReference>
<dbReference type="Gene3D" id="2.150.10.10">
    <property type="entry name" value="Serralysin-like metalloprotease, C-terminal"/>
    <property type="match status" value="2"/>
</dbReference>
<comment type="caution">
    <text evidence="4">The sequence shown here is derived from an EMBL/GenBank/DDBJ whole genome shotgun (WGS) entry which is preliminary data.</text>
</comment>
<keyword evidence="2" id="KW-0732">Signal</keyword>
<dbReference type="InterPro" id="IPR008640">
    <property type="entry name" value="Adhesin_Head_dom"/>
</dbReference>
<evidence type="ECO:0000259" key="3">
    <source>
        <dbReference type="Pfam" id="PF05658"/>
    </source>
</evidence>
<dbReference type="CDD" id="cd12820">
    <property type="entry name" value="LbR_YadA-like"/>
    <property type="match status" value="1"/>
</dbReference>
<proteinExistence type="predicted"/>
<dbReference type="Proteomes" id="UP001595793">
    <property type="component" value="Unassembled WGS sequence"/>
</dbReference>
<feature type="domain" description="Trimeric autotransporter adhesin YadA-like head" evidence="3">
    <location>
        <begin position="218"/>
        <end position="241"/>
    </location>
</feature>
<keyword evidence="5" id="KW-1185">Reference proteome</keyword>
<evidence type="ECO:0000256" key="2">
    <source>
        <dbReference type="SAM" id="SignalP"/>
    </source>
</evidence>
<reference evidence="5" key="1">
    <citation type="journal article" date="2019" name="Int. J. Syst. Evol. Microbiol.">
        <title>The Global Catalogue of Microorganisms (GCM) 10K type strain sequencing project: providing services to taxonomists for standard genome sequencing and annotation.</title>
        <authorList>
            <consortium name="The Broad Institute Genomics Platform"/>
            <consortium name="The Broad Institute Genome Sequencing Center for Infectious Disease"/>
            <person name="Wu L."/>
            <person name="Ma J."/>
        </authorList>
    </citation>
    <scope>NUCLEOTIDE SEQUENCE [LARGE SCALE GENOMIC DNA]</scope>
    <source>
        <strain evidence="5">CECT 9128</strain>
    </source>
</reference>
<feature type="chain" id="PRO_5045927194" description="Trimeric autotransporter adhesin YadA-like head domain-containing protein" evidence="2">
    <location>
        <begin position="21"/>
        <end position="585"/>
    </location>
</feature>
<protein>
    <recommendedName>
        <fullName evidence="3">Trimeric autotransporter adhesin YadA-like head domain-containing protein</fullName>
    </recommendedName>
</protein>
<sequence>MKTNNIIFFICLLMSGMASSQIGINTTKPDPSSIVDIRSKHAGVLIPRVELNSLVDRVTVPNPVLGLLVYNDIKLKDLEERFYFWDGEKWDKIQSQNDFDYLENRIDSLNSGSGAGSFAWGLEGNDLGYSGTSDRFIGSTTYSELNFKVNNEQIGNFHPNGGVSLGIGAITDNSQRSFALGQESDASGNQDAFAIGTKAKANTNRSVALGYNAETNQTNAFALGVNSKADGTSSFAVGSNSKASATDAFAIGTGADASSSASLAIGQNSRSSNVNSLAIGVSANASNQFSIALGNGATSSGMHAMSIGGSSTATADKSIAYGFKSVADGVNSIALGYEAKTKGLNAVAIGYGAKADQDNTVIIGNAGYDSNGGKNDWYKSKVGIGTYKPEASLDLHGSFKLVDGTEGAGKVLTSDGNGNASWKDASSAGGSSTNNNDEVFGDIYNDGAQSLRKDRSAFSINFNKSSYLKNSQMSSNGIMVEKSGVYEANATISLQIDNNVTENTIYEFYFAKWSNKVDGSSVFITIDSSVKGGEIFTISLNKLVELNQWEQLAVYARKYNNRGEGDKLSLVSGSSNFNLKRVGTL</sequence>
<dbReference type="InterPro" id="IPR011049">
    <property type="entry name" value="Serralysin-like_metalloprot_C"/>
</dbReference>
<feature type="signal peptide" evidence="2">
    <location>
        <begin position="1"/>
        <end position="20"/>
    </location>
</feature>
<dbReference type="Pfam" id="PF05658">
    <property type="entry name" value="YadA_head"/>
    <property type="match status" value="6"/>
</dbReference>
<accession>A0ABV8H8Q8</accession>
<organism evidence="4 5">
    <name type="scientific">Zunongwangia endophytica</name>
    <dbReference type="NCBI Taxonomy" id="1808945"/>
    <lineage>
        <taxon>Bacteria</taxon>
        <taxon>Pseudomonadati</taxon>
        <taxon>Bacteroidota</taxon>
        <taxon>Flavobacteriia</taxon>
        <taxon>Flavobacteriales</taxon>
        <taxon>Flavobacteriaceae</taxon>
        <taxon>Zunongwangia</taxon>
    </lineage>
</organism>
<feature type="domain" description="Trimeric autotransporter adhesin YadA-like head" evidence="3">
    <location>
        <begin position="243"/>
        <end position="269"/>
    </location>
</feature>
<dbReference type="EMBL" id="JBHSAS010000006">
    <property type="protein sequence ID" value="MFC4027358.1"/>
    <property type="molecule type" value="Genomic_DNA"/>
</dbReference>
<feature type="domain" description="Trimeric autotransporter adhesin YadA-like head" evidence="3">
    <location>
        <begin position="300"/>
        <end position="325"/>
    </location>
</feature>
<evidence type="ECO:0000313" key="5">
    <source>
        <dbReference type="Proteomes" id="UP001595793"/>
    </source>
</evidence>
<feature type="domain" description="Trimeric autotransporter adhesin YadA-like head" evidence="3">
    <location>
        <begin position="190"/>
        <end position="213"/>
    </location>
</feature>
<evidence type="ECO:0000313" key="4">
    <source>
        <dbReference type="EMBL" id="MFC4027358.1"/>
    </source>
</evidence>
<name>A0ABV8H8Q8_9FLAO</name>
<feature type="domain" description="Trimeric autotransporter adhesin YadA-like head" evidence="3">
    <location>
        <begin position="272"/>
        <end position="297"/>
    </location>
</feature>
<feature type="region of interest" description="Disordered" evidence="1">
    <location>
        <begin position="412"/>
        <end position="434"/>
    </location>
</feature>
<gene>
    <name evidence="4" type="ORF">ACFOS1_08075</name>
</gene>
<evidence type="ECO:0000256" key="1">
    <source>
        <dbReference type="SAM" id="MobiDB-lite"/>
    </source>
</evidence>
<feature type="domain" description="Trimeric autotransporter adhesin YadA-like head" evidence="3">
    <location>
        <begin position="327"/>
        <end position="353"/>
    </location>
</feature>
<dbReference type="SUPFAM" id="SSF101967">
    <property type="entry name" value="Adhesin YadA, collagen-binding domain"/>
    <property type="match status" value="1"/>
</dbReference>